<keyword evidence="2" id="KW-1185">Reference proteome</keyword>
<organism evidence="1 2">
    <name type="scientific">Hygrophoropsis aurantiaca</name>
    <dbReference type="NCBI Taxonomy" id="72124"/>
    <lineage>
        <taxon>Eukaryota</taxon>
        <taxon>Fungi</taxon>
        <taxon>Dikarya</taxon>
        <taxon>Basidiomycota</taxon>
        <taxon>Agaricomycotina</taxon>
        <taxon>Agaricomycetes</taxon>
        <taxon>Agaricomycetidae</taxon>
        <taxon>Boletales</taxon>
        <taxon>Coniophorineae</taxon>
        <taxon>Hygrophoropsidaceae</taxon>
        <taxon>Hygrophoropsis</taxon>
    </lineage>
</organism>
<comment type="caution">
    <text evidence="1">The sequence shown here is derived from an EMBL/GenBank/DDBJ whole genome shotgun (WGS) entry which is preliminary data.</text>
</comment>
<evidence type="ECO:0000313" key="2">
    <source>
        <dbReference type="Proteomes" id="UP000790377"/>
    </source>
</evidence>
<sequence length="198" mass="21020">MMSSLSLSTAMQLDSWADRPFLRDTASNSDVRRWVDLVEVKLREMNTPPADWALVGTSILPTNGRLQHAVRNTMNNSGTEKPGLTWTAFTQCLRDETRKFRRTDSTVFNRFCEHHPLFAVSAAAGLVATGSALILPAGLALVGVLGLGITGPVAATGLVSAIHTATIVSTSSIIAGAAAITSGSAIVKTTVDQLEDRE</sequence>
<evidence type="ECO:0000313" key="1">
    <source>
        <dbReference type="EMBL" id="KAH7903404.1"/>
    </source>
</evidence>
<reference evidence="1" key="1">
    <citation type="journal article" date="2021" name="New Phytol.">
        <title>Evolutionary innovations through gain and loss of genes in the ectomycorrhizal Boletales.</title>
        <authorList>
            <person name="Wu G."/>
            <person name="Miyauchi S."/>
            <person name="Morin E."/>
            <person name="Kuo A."/>
            <person name="Drula E."/>
            <person name="Varga T."/>
            <person name="Kohler A."/>
            <person name="Feng B."/>
            <person name="Cao Y."/>
            <person name="Lipzen A."/>
            <person name="Daum C."/>
            <person name="Hundley H."/>
            <person name="Pangilinan J."/>
            <person name="Johnson J."/>
            <person name="Barry K."/>
            <person name="LaButti K."/>
            <person name="Ng V."/>
            <person name="Ahrendt S."/>
            <person name="Min B."/>
            <person name="Choi I.G."/>
            <person name="Park H."/>
            <person name="Plett J.M."/>
            <person name="Magnuson J."/>
            <person name="Spatafora J.W."/>
            <person name="Nagy L.G."/>
            <person name="Henrissat B."/>
            <person name="Grigoriev I.V."/>
            <person name="Yang Z.L."/>
            <person name="Xu J."/>
            <person name="Martin F.M."/>
        </authorList>
    </citation>
    <scope>NUCLEOTIDE SEQUENCE</scope>
    <source>
        <strain evidence="1">ATCC 28755</strain>
    </source>
</reference>
<name>A0ACB7ZRE6_9AGAM</name>
<accession>A0ACB7ZRE6</accession>
<proteinExistence type="predicted"/>
<protein>
    <submittedName>
        <fullName evidence="1">Uncharacterized protein</fullName>
    </submittedName>
</protein>
<gene>
    <name evidence="1" type="ORF">BJ138DRAFT_1107705</name>
</gene>
<dbReference type="EMBL" id="MU268997">
    <property type="protein sequence ID" value="KAH7903404.1"/>
    <property type="molecule type" value="Genomic_DNA"/>
</dbReference>
<dbReference type="Proteomes" id="UP000790377">
    <property type="component" value="Unassembled WGS sequence"/>
</dbReference>